<keyword evidence="11 16" id="KW-0067">ATP-binding</keyword>
<dbReference type="InterPro" id="IPR026008">
    <property type="entry name" value="Uridine_kinase"/>
</dbReference>
<dbReference type="CDD" id="cd02023">
    <property type="entry name" value="UMPK"/>
    <property type="match status" value="1"/>
</dbReference>
<sequence>MKLKKRLMAKIIGIAGGSGSGKTTVVNKISEVIPEFVLISQDNYYKSVSDCEYEFLDVNFDHPDAFDNNLFYNQLKELKENKLIHMPLYDFINHRRKVETVEVVPTPVVIVEGIMIFVEERVRNLIDLKIYIDTPSDIRFIRRLERDISKRGRTLESVIDQYLNTTRAGYYRFIEPTKEYADLIIPEGGHNDKALYVLSSFLRSLGKESVDFF</sequence>
<evidence type="ECO:0000256" key="3">
    <source>
        <dbReference type="ARBA" id="ARBA00004784"/>
    </source>
</evidence>
<evidence type="ECO:0000256" key="17">
    <source>
        <dbReference type="RuleBase" id="RU003825"/>
    </source>
</evidence>
<dbReference type="PRINTS" id="PR00988">
    <property type="entry name" value="URIDINKINASE"/>
</dbReference>
<evidence type="ECO:0000256" key="12">
    <source>
        <dbReference type="ARBA" id="ARBA00030641"/>
    </source>
</evidence>
<organism evidence="19 20">
    <name type="scientific">Borrelia anserina BA2</name>
    <dbReference type="NCBI Taxonomy" id="1313293"/>
    <lineage>
        <taxon>Bacteria</taxon>
        <taxon>Pseudomonadati</taxon>
        <taxon>Spirochaetota</taxon>
        <taxon>Spirochaetia</taxon>
        <taxon>Spirochaetales</taxon>
        <taxon>Borreliaceae</taxon>
        <taxon>Borrelia</taxon>
    </lineage>
</organism>
<evidence type="ECO:0000259" key="18">
    <source>
        <dbReference type="Pfam" id="PF00485"/>
    </source>
</evidence>
<dbReference type="GO" id="GO:0044211">
    <property type="term" value="P:CTP salvage"/>
    <property type="evidence" value="ECO:0007669"/>
    <property type="project" value="UniProtKB-UniRule"/>
</dbReference>
<evidence type="ECO:0000256" key="8">
    <source>
        <dbReference type="ARBA" id="ARBA00022679"/>
    </source>
</evidence>
<evidence type="ECO:0000256" key="14">
    <source>
        <dbReference type="ARBA" id="ARBA00047436"/>
    </source>
</evidence>
<evidence type="ECO:0000256" key="5">
    <source>
        <dbReference type="ARBA" id="ARBA00012137"/>
    </source>
</evidence>
<protein>
    <recommendedName>
        <fullName evidence="6 16">Uridine kinase</fullName>
        <ecNumber evidence="5 16">2.7.1.48</ecNumber>
    </recommendedName>
    <alternativeName>
        <fullName evidence="12 16">Cytidine monophosphokinase</fullName>
    </alternativeName>
    <alternativeName>
        <fullName evidence="13 16">Uridine monophosphokinase</fullName>
    </alternativeName>
</protein>
<comment type="catalytic activity">
    <reaction evidence="14 17">
        <text>cytidine + ATP = CMP + ADP + H(+)</text>
        <dbReference type="Rhea" id="RHEA:24674"/>
        <dbReference type="ChEBI" id="CHEBI:15378"/>
        <dbReference type="ChEBI" id="CHEBI:17562"/>
        <dbReference type="ChEBI" id="CHEBI:30616"/>
        <dbReference type="ChEBI" id="CHEBI:60377"/>
        <dbReference type="ChEBI" id="CHEBI:456216"/>
        <dbReference type="EC" id="2.7.1.48"/>
    </reaction>
</comment>
<evidence type="ECO:0000256" key="6">
    <source>
        <dbReference type="ARBA" id="ARBA00021478"/>
    </source>
</evidence>
<evidence type="ECO:0000256" key="16">
    <source>
        <dbReference type="HAMAP-Rule" id="MF_00551"/>
    </source>
</evidence>
<dbReference type="GO" id="GO:0043771">
    <property type="term" value="F:cytidine kinase activity"/>
    <property type="evidence" value="ECO:0007669"/>
    <property type="project" value="RHEA"/>
</dbReference>
<dbReference type="GO" id="GO:0004849">
    <property type="term" value="F:uridine kinase activity"/>
    <property type="evidence" value="ECO:0007669"/>
    <property type="project" value="UniProtKB-UniRule"/>
</dbReference>
<keyword evidence="10 16" id="KW-0418">Kinase</keyword>
<evidence type="ECO:0000256" key="4">
    <source>
        <dbReference type="ARBA" id="ARBA00005408"/>
    </source>
</evidence>
<keyword evidence="9 16" id="KW-0547">Nucleotide-binding</keyword>
<dbReference type="InterPro" id="IPR006083">
    <property type="entry name" value="PRK/URK"/>
</dbReference>
<comment type="catalytic activity">
    <reaction evidence="15 16 17">
        <text>uridine + ATP = UMP + ADP + H(+)</text>
        <dbReference type="Rhea" id="RHEA:16825"/>
        <dbReference type="ChEBI" id="CHEBI:15378"/>
        <dbReference type="ChEBI" id="CHEBI:16704"/>
        <dbReference type="ChEBI" id="CHEBI:30616"/>
        <dbReference type="ChEBI" id="CHEBI:57865"/>
        <dbReference type="ChEBI" id="CHEBI:456216"/>
        <dbReference type="EC" id="2.7.1.48"/>
    </reaction>
</comment>
<dbReference type="GO" id="GO:0005737">
    <property type="term" value="C:cytoplasm"/>
    <property type="evidence" value="ECO:0007669"/>
    <property type="project" value="UniProtKB-SubCell"/>
</dbReference>
<dbReference type="HAMAP" id="MF_00551">
    <property type="entry name" value="Uridine_kinase"/>
    <property type="match status" value="1"/>
</dbReference>
<dbReference type="SUPFAM" id="SSF52540">
    <property type="entry name" value="P-loop containing nucleoside triphosphate hydrolases"/>
    <property type="match status" value="1"/>
</dbReference>
<dbReference type="eggNOG" id="COG0572">
    <property type="taxonomic scope" value="Bacteria"/>
</dbReference>
<proteinExistence type="inferred from homology"/>
<evidence type="ECO:0000256" key="10">
    <source>
        <dbReference type="ARBA" id="ARBA00022777"/>
    </source>
</evidence>
<dbReference type="EC" id="2.7.1.48" evidence="5 16"/>
<gene>
    <name evidence="16" type="primary">udk</name>
    <name evidence="19" type="ORF">BAN_0113400</name>
</gene>
<comment type="subcellular location">
    <subcellularLocation>
        <location evidence="1 16 17">Cytoplasm</location>
    </subcellularLocation>
</comment>
<dbReference type="HOGENOM" id="CLU_021278_1_2_12"/>
<evidence type="ECO:0000256" key="13">
    <source>
        <dbReference type="ARBA" id="ARBA00031452"/>
    </source>
</evidence>
<dbReference type="GO" id="GO:0044206">
    <property type="term" value="P:UMP salvage"/>
    <property type="evidence" value="ECO:0007669"/>
    <property type="project" value="UniProtKB-UniRule"/>
</dbReference>
<dbReference type="Pfam" id="PF00485">
    <property type="entry name" value="PRK"/>
    <property type="match status" value="1"/>
</dbReference>
<dbReference type="AlphaFoldDB" id="W5SLF0"/>
<evidence type="ECO:0000256" key="11">
    <source>
        <dbReference type="ARBA" id="ARBA00022840"/>
    </source>
</evidence>
<dbReference type="NCBIfam" id="TIGR00235">
    <property type="entry name" value="udk"/>
    <property type="match status" value="1"/>
</dbReference>
<reference evidence="19 20" key="1">
    <citation type="submission" date="2013-04" db="EMBL/GenBank/DDBJ databases">
        <title>Comparative Genomics of Relapsing Fever Spirochetes.</title>
        <authorList>
            <person name="Schwan T.G."/>
            <person name="Raffel S.J."/>
            <person name="Porcella S.F."/>
            <person name="Martens C.A."/>
            <person name="Bruno D.P."/>
            <person name="Rickefs S.M."/>
            <person name="Barbian K.B."/>
        </authorList>
    </citation>
    <scope>NUCLEOTIDE SEQUENCE [LARGE SCALE GENOMIC DNA]</scope>
    <source>
        <strain evidence="19 20">BA2</strain>
    </source>
</reference>
<evidence type="ECO:0000256" key="9">
    <source>
        <dbReference type="ARBA" id="ARBA00022741"/>
    </source>
</evidence>
<evidence type="ECO:0000256" key="1">
    <source>
        <dbReference type="ARBA" id="ARBA00004496"/>
    </source>
</evidence>
<dbReference type="InterPro" id="IPR027417">
    <property type="entry name" value="P-loop_NTPase"/>
</dbReference>
<dbReference type="UniPathway" id="UPA00574">
    <property type="reaction ID" value="UER00637"/>
</dbReference>
<accession>W5SLF0</accession>
<dbReference type="EMBL" id="CP005829">
    <property type="protein sequence ID" value="AHH07979.1"/>
    <property type="molecule type" value="Genomic_DNA"/>
</dbReference>
<comment type="similarity">
    <text evidence="4 16 17">Belongs to the uridine kinase family.</text>
</comment>
<feature type="domain" description="Phosphoribulokinase/uridine kinase" evidence="18">
    <location>
        <begin position="11"/>
        <end position="192"/>
    </location>
</feature>
<comment type="pathway">
    <text evidence="2 16 17">Pyrimidine metabolism; UMP biosynthesis via salvage pathway; UMP from uridine: step 1/1.</text>
</comment>
<comment type="pathway">
    <text evidence="3 16 17">Pyrimidine metabolism; CTP biosynthesis via salvage pathway; CTP from cytidine: step 1/3.</text>
</comment>
<evidence type="ECO:0000313" key="19">
    <source>
        <dbReference type="EMBL" id="AHH07979.1"/>
    </source>
</evidence>
<dbReference type="NCBIfam" id="NF004018">
    <property type="entry name" value="PRK05480.1"/>
    <property type="match status" value="1"/>
</dbReference>
<dbReference type="GO" id="GO:0005524">
    <property type="term" value="F:ATP binding"/>
    <property type="evidence" value="ECO:0007669"/>
    <property type="project" value="UniProtKB-UniRule"/>
</dbReference>
<dbReference type="InterPro" id="IPR000764">
    <property type="entry name" value="Uridine_kinase-like"/>
</dbReference>
<keyword evidence="7 16" id="KW-0963">Cytoplasm</keyword>
<evidence type="ECO:0000256" key="2">
    <source>
        <dbReference type="ARBA" id="ARBA00004690"/>
    </source>
</evidence>
<dbReference type="PATRIC" id="fig|1313293.3.peg.13"/>
<keyword evidence="8 16" id="KW-0808">Transferase</keyword>
<feature type="binding site" evidence="16">
    <location>
        <begin position="16"/>
        <end position="23"/>
    </location>
    <ligand>
        <name>ATP</name>
        <dbReference type="ChEBI" id="CHEBI:30616"/>
    </ligand>
</feature>
<name>W5SLF0_BORAN</name>
<dbReference type="UniPathway" id="UPA00579">
    <property type="reaction ID" value="UER00640"/>
</dbReference>
<evidence type="ECO:0000313" key="20">
    <source>
        <dbReference type="Proteomes" id="UP000019262"/>
    </source>
</evidence>
<evidence type="ECO:0000256" key="7">
    <source>
        <dbReference type="ARBA" id="ARBA00022490"/>
    </source>
</evidence>
<dbReference type="Proteomes" id="UP000019262">
    <property type="component" value="Chromosome"/>
</dbReference>
<dbReference type="Gene3D" id="3.40.50.300">
    <property type="entry name" value="P-loop containing nucleotide triphosphate hydrolases"/>
    <property type="match status" value="1"/>
</dbReference>
<evidence type="ECO:0000256" key="15">
    <source>
        <dbReference type="ARBA" id="ARBA00048909"/>
    </source>
</evidence>
<dbReference type="PANTHER" id="PTHR10285">
    <property type="entry name" value="URIDINE KINASE"/>
    <property type="match status" value="1"/>
</dbReference>